<keyword evidence="1" id="KW-0812">Transmembrane</keyword>
<comment type="caution">
    <text evidence="2">The sequence shown here is derived from an EMBL/GenBank/DDBJ whole genome shotgun (WGS) entry which is preliminary data.</text>
</comment>
<evidence type="ECO:0000313" key="3">
    <source>
        <dbReference type="Proteomes" id="UP000291072"/>
    </source>
</evidence>
<proteinExistence type="predicted"/>
<accession>A0A4R0XIP7</accession>
<evidence type="ECO:0008006" key="4">
    <source>
        <dbReference type="Google" id="ProtNLM"/>
    </source>
</evidence>
<evidence type="ECO:0000313" key="2">
    <source>
        <dbReference type="EMBL" id="TCG10453.1"/>
    </source>
</evidence>
<dbReference type="Proteomes" id="UP000291072">
    <property type="component" value="Unassembled WGS sequence"/>
</dbReference>
<gene>
    <name evidence="2" type="ORF">C4B25_04145</name>
</gene>
<keyword evidence="3" id="KW-1185">Reference proteome</keyword>
<protein>
    <recommendedName>
        <fullName evidence="4">DUF4231 domain-containing protein</fullName>
    </recommendedName>
</protein>
<reference evidence="2 3" key="1">
    <citation type="submission" date="2018-02" db="EMBL/GenBank/DDBJ databases">
        <title>Mycoplasma marinum and Mycoplasma todarodis sp. nov., moderately halophilic and psychrotolerant mycoplasmas isolated from cephalopods.</title>
        <authorList>
            <person name="Viver T."/>
        </authorList>
    </citation>
    <scope>NUCLEOTIDE SEQUENCE [LARGE SCALE GENOMIC DNA]</scope>
    <source>
        <strain evidence="2 3">5H</strain>
    </source>
</reference>
<evidence type="ECO:0000256" key="1">
    <source>
        <dbReference type="SAM" id="Phobius"/>
    </source>
</evidence>
<dbReference type="AlphaFoldDB" id="A0A4R0XIP7"/>
<dbReference type="EMBL" id="PSZP01000044">
    <property type="protein sequence ID" value="TCG10453.1"/>
    <property type="molecule type" value="Genomic_DNA"/>
</dbReference>
<name>A0A4R0XIP7_9MOLU</name>
<sequence>MATKETKMSPINDRKGIGSYVKRELKKLEEAKKRARICWTVITSLVGLCNISIVVIAIYALIGISLRKVGADILVPASLVCLITIALFFMGFVLALYQNFKQDHKYKRAIDTIQNEYMKYKSSSYVYEGISEEEGMKLLKSQIQDDLLNIFEVKKKPSASKIIIKTLIGDKDE</sequence>
<organism evidence="2 3">
    <name type="scientific">Mycoplasma todarodis</name>
    <dbReference type="NCBI Taxonomy" id="1937191"/>
    <lineage>
        <taxon>Bacteria</taxon>
        <taxon>Bacillati</taxon>
        <taxon>Mycoplasmatota</taxon>
        <taxon>Mollicutes</taxon>
        <taxon>Mycoplasmataceae</taxon>
        <taxon>Mycoplasma</taxon>
    </lineage>
</organism>
<feature type="transmembrane region" description="Helical" evidence="1">
    <location>
        <begin position="37"/>
        <end position="62"/>
    </location>
</feature>
<dbReference type="RefSeq" id="WP_131613812.1">
    <property type="nucleotide sequence ID" value="NZ_PSZP01000044.1"/>
</dbReference>
<keyword evidence="1" id="KW-0472">Membrane</keyword>
<feature type="transmembrane region" description="Helical" evidence="1">
    <location>
        <begin position="74"/>
        <end position="97"/>
    </location>
</feature>
<dbReference type="OrthoDB" id="9855295at2"/>
<keyword evidence="1" id="KW-1133">Transmembrane helix</keyword>